<reference evidence="17 18" key="1">
    <citation type="submission" date="2018-05" db="EMBL/GenBank/DDBJ databases">
        <title>Mucilaginibacter hurinus sp. nov., isolated from briquette warehouse soil.</title>
        <authorList>
            <person name="Choi L."/>
        </authorList>
    </citation>
    <scope>NUCLEOTIDE SEQUENCE [LARGE SCALE GENOMIC DNA]</scope>
    <source>
        <strain evidence="17 18">ZR32</strain>
    </source>
</reference>
<keyword evidence="10 15" id="KW-0479">Metal-binding</keyword>
<dbReference type="GO" id="GO:0005509">
    <property type="term" value="F:calcium ion binding"/>
    <property type="evidence" value="ECO:0007669"/>
    <property type="project" value="InterPro"/>
</dbReference>
<comment type="cofactor">
    <cofactor evidence="4">
        <name>Mg(2+)</name>
        <dbReference type="ChEBI" id="CHEBI:18420"/>
    </cofactor>
</comment>
<dbReference type="PANTHER" id="PTHR10907">
    <property type="entry name" value="REGUCALCIN"/>
    <property type="match status" value="1"/>
</dbReference>
<sequence length="311" mass="34350">MADGLPLAYHHISKMNIATLYPSQCTLGEGVLWHSRRRSYFWVDIQEGILHEFNTAGGLKTWNLGTPVSMIVEQQDDTLLLAVKGGIVLFNPADGSTAKLVSIENSEPGNRCNDGACDSEGRIWVGTMDMHAEAYAGNLYRIDTNLGVTKVINDLTIPNGLVWSLDQARMYHIETMSRSVKSYIFNRQTGEIHYEKVVISVPPDMGYPDGMTIDAEGMLWIALYGGHGVSRWNPDTGELLDKITLPAPHVTNCCFGGDNLDELAVTSARENLDAEQLAQYPESGNVFIITGLGVKGVSNNRSNYKKQYQYV</sequence>
<evidence type="ECO:0000256" key="10">
    <source>
        <dbReference type="ARBA" id="ARBA00022723"/>
    </source>
</evidence>
<comment type="cofactor">
    <cofactor evidence="15">
        <name>Zn(2+)</name>
        <dbReference type="ChEBI" id="CHEBI:29105"/>
    </cofactor>
    <text evidence="15">Binds 1 divalent metal cation per subunit.</text>
</comment>
<evidence type="ECO:0000256" key="11">
    <source>
        <dbReference type="ARBA" id="ARBA00022801"/>
    </source>
</evidence>
<dbReference type="EC" id="3.1.1.17" evidence="7"/>
<comment type="subcellular location">
    <subcellularLocation>
        <location evidence="5">Cytoplasm</location>
    </subcellularLocation>
</comment>
<feature type="binding site" evidence="15">
    <location>
        <position position="159"/>
    </location>
    <ligand>
        <name>a divalent metal cation</name>
        <dbReference type="ChEBI" id="CHEBI:60240"/>
    </ligand>
</feature>
<feature type="binding site" evidence="15">
    <location>
        <position position="209"/>
    </location>
    <ligand>
        <name>a divalent metal cation</name>
        <dbReference type="ChEBI" id="CHEBI:60240"/>
    </ligand>
</feature>
<evidence type="ECO:0000256" key="8">
    <source>
        <dbReference type="ARBA" id="ARBA00016808"/>
    </source>
</evidence>
<dbReference type="EMBL" id="QGDC01000002">
    <property type="protein sequence ID" value="RCH56225.1"/>
    <property type="molecule type" value="Genomic_DNA"/>
</dbReference>
<comment type="similarity">
    <text evidence="6">Belongs to the SMP-30/CGR1 family.</text>
</comment>
<comment type="catalytic activity">
    <reaction evidence="1">
        <text>D-glucono-1,5-lactone + H2O = D-gluconate + H(+)</text>
        <dbReference type="Rhea" id="RHEA:10440"/>
        <dbReference type="ChEBI" id="CHEBI:15377"/>
        <dbReference type="ChEBI" id="CHEBI:15378"/>
        <dbReference type="ChEBI" id="CHEBI:16217"/>
        <dbReference type="ChEBI" id="CHEBI:18391"/>
        <dbReference type="EC" id="3.1.1.17"/>
    </reaction>
</comment>
<dbReference type="GO" id="GO:0004341">
    <property type="term" value="F:gluconolactonase activity"/>
    <property type="evidence" value="ECO:0007669"/>
    <property type="project" value="UniProtKB-EC"/>
</dbReference>
<keyword evidence="9" id="KW-0963">Cytoplasm</keyword>
<comment type="cofactor">
    <cofactor evidence="3">
        <name>Mn(2+)</name>
        <dbReference type="ChEBI" id="CHEBI:29035"/>
    </cofactor>
</comment>
<dbReference type="PANTHER" id="PTHR10907:SF47">
    <property type="entry name" value="REGUCALCIN"/>
    <property type="match status" value="1"/>
</dbReference>
<comment type="cofactor">
    <cofactor evidence="2">
        <name>Ca(2+)</name>
        <dbReference type="ChEBI" id="CHEBI:29108"/>
    </cofactor>
</comment>
<dbReference type="GO" id="GO:0005737">
    <property type="term" value="C:cytoplasm"/>
    <property type="evidence" value="ECO:0007669"/>
    <property type="project" value="UniProtKB-SubCell"/>
</dbReference>
<evidence type="ECO:0000256" key="4">
    <source>
        <dbReference type="ARBA" id="ARBA00001946"/>
    </source>
</evidence>
<dbReference type="GO" id="GO:0019853">
    <property type="term" value="P:L-ascorbic acid biosynthetic process"/>
    <property type="evidence" value="ECO:0007669"/>
    <property type="project" value="TreeGrafter"/>
</dbReference>
<keyword evidence="15" id="KW-0862">Zinc</keyword>
<evidence type="ECO:0000256" key="2">
    <source>
        <dbReference type="ARBA" id="ARBA00001913"/>
    </source>
</evidence>
<evidence type="ECO:0000259" key="16">
    <source>
        <dbReference type="Pfam" id="PF08450"/>
    </source>
</evidence>
<evidence type="ECO:0000256" key="9">
    <source>
        <dbReference type="ARBA" id="ARBA00022490"/>
    </source>
</evidence>
<dbReference type="SUPFAM" id="SSF63829">
    <property type="entry name" value="Calcium-dependent phosphotriesterase"/>
    <property type="match status" value="1"/>
</dbReference>
<dbReference type="PRINTS" id="PR01790">
    <property type="entry name" value="SMP30FAMILY"/>
</dbReference>
<keyword evidence="18" id="KW-1185">Reference proteome</keyword>
<dbReference type="InterPro" id="IPR008367">
    <property type="entry name" value="Regucalcin"/>
</dbReference>
<feature type="binding site" evidence="15">
    <location>
        <position position="113"/>
    </location>
    <ligand>
        <name>substrate</name>
    </ligand>
</feature>
<evidence type="ECO:0000256" key="15">
    <source>
        <dbReference type="PIRSR" id="PIRSR605511-2"/>
    </source>
</evidence>
<name>A0A367GT04_9SPHI</name>
<feature type="binding site" evidence="15">
    <location>
        <position position="111"/>
    </location>
    <ligand>
        <name>substrate</name>
    </ligand>
</feature>
<evidence type="ECO:0000256" key="5">
    <source>
        <dbReference type="ARBA" id="ARBA00004496"/>
    </source>
</evidence>
<accession>A0A367GT04</accession>
<dbReference type="InterPro" id="IPR005511">
    <property type="entry name" value="SMP-30"/>
</dbReference>
<feature type="active site" description="Proton donor/acceptor" evidence="14">
    <location>
        <position position="209"/>
    </location>
</feature>
<dbReference type="AlphaFoldDB" id="A0A367GT04"/>
<evidence type="ECO:0000313" key="18">
    <source>
        <dbReference type="Proteomes" id="UP000253209"/>
    </source>
</evidence>
<dbReference type="PRINTS" id="PR01791">
    <property type="entry name" value="REGUCALCIN"/>
</dbReference>
<dbReference type="GO" id="GO:0030234">
    <property type="term" value="F:enzyme regulator activity"/>
    <property type="evidence" value="ECO:0007669"/>
    <property type="project" value="InterPro"/>
</dbReference>
<comment type="caution">
    <text evidence="17">The sequence shown here is derived from an EMBL/GenBank/DDBJ whole genome shotgun (WGS) entry which is preliminary data.</text>
</comment>
<keyword evidence="11" id="KW-0378">Hydrolase</keyword>
<evidence type="ECO:0000256" key="6">
    <source>
        <dbReference type="ARBA" id="ARBA00008853"/>
    </source>
</evidence>
<organism evidence="17 18">
    <name type="scientific">Mucilaginibacter hurinus</name>
    <dbReference type="NCBI Taxonomy" id="2201324"/>
    <lineage>
        <taxon>Bacteria</taxon>
        <taxon>Pseudomonadati</taxon>
        <taxon>Bacteroidota</taxon>
        <taxon>Sphingobacteriia</taxon>
        <taxon>Sphingobacteriales</taxon>
        <taxon>Sphingobacteriaceae</taxon>
        <taxon>Mucilaginibacter</taxon>
    </lineage>
</organism>
<protein>
    <recommendedName>
        <fullName evidence="8">Regucalcin</fullName>
        <ecNumber evidence="7">3.1.1.17</ecNumber>
    </recommendedName>
    <alternativeName>
        <fullName evidence="13">Gluconolactonase</fullName>
    </alternativeName>
</protein>
<dbReference type="InterPro" id="IPR013658">
    <property type="entry name" value="SGL"/>
</dbReference>
<dbReference type="Gene3D" id="2.120.10.30">
    <property type="entry name" value="TolB, C-terminal domain"/>
    <property type="match status" value="1"/>
</dbReference>
<evidence type="ECO:0000256" key="14">
    <source>
        <dbReference type="PIRSR" id="PIRSR605511-1"/>
    </source>
</evidence>
<feature type="domain" description="SMP-30/Gluconolactonase/LRE-like region" evidence="16">
    <location>
        <begin position="27"/>
        <end position="269"/>
    </location>
</feature>
<evidence type="ECO:0000256" key="12">
    <source>
        <dbReference type="ARBA" id="ARBA00022837"/>
    </source>
</evidence>
<evidence type="ECO:0000256" key="1">
    <source>
        <dbReference type="ARBA" id="ARBA00001589"/>
    </source>
</evidence>
<dbReference type="InterPro" id="IPR011042">
    <property type="entry name" value="6-blade_b-propeller_TolB-like"/>
</dbReference>
<keyword evidence="12" id="KW-0106">Calcium</keyword>
<evidence type="ECO:0000256" key="3">
    <source>
        <dbReference type="ARBA" id="ARBA00001936"/>
    </source>
</evidence>
<evidence type="ECO:0000256" key="7">
    <source>
        <dbReference type="ARBA" id="ARBA00013227"/>
    </source>
</evidence>
<dbReference type="Proteomes" id="UP000253209">
    <property type="component" value="Unassembled WGS sequence"/>
</dbReference>
<evidence type="ECO:0000256" key="13">
    <source>
        <dbReference type="ARBA" id="ARBA00032464"/>
    </source>
</evidence>
<evidence type="ECO:0000313" key="17">
    <source>
        <dbReference type="EMBL" id="RCH56225.1"/>
    </source>
</evidence>
<dbReference type="Pfam" id="PF08450">
    <property type="entry name" value="SGL"/>
    <property type="match status" value="1"/>
</dbReference>
<feature type="binding site" evidence="15">
    <location>
        <position position="29"/>
    </location>
    <ligand>
        <name>a divalent metal cation</name>
        <dbReference type="ChEBI" id="CHEBI:60240"/>
    </ligand>
</feature>
<gene>
    <name evidence="17" type="ORF">DJ568_05690</name>
</gene>
<proteinExistence type="inferred from homology"/>